<gene>
    <name evidence="8" type="ORF">DM860_012869</name>
</gene>
<feature type="region of interest" description="Disordered" evidence="5">
    <location>
        <begin position="121"/>
        <end position="142"/>
    </location>
</feature>
<dbReference type="Gene3D" id="1.20.920.10">
    <property type="entry name" value="Bromodomain-like"/>
    <property type="match status" value="1"/>
</dbReference>
<dbReference type="InterPro" id="IPR027353">
    <property type="entry name" value="NET_dom"/>
</dbReference>
<evidence type="ECO:0000256" key="1">
    <source>
        <dbReference type="ARBA" id="ARBA00023015"/>
    </source>
</evidence>
<feature type="region of interest" description="Disordered" evidence="5">
    <location>
        <begin position="316"/>
        <end position="360"/>
    </location>
</feature>
<evidence type="ECO:0000313" key="9">
    <source>
        <dbReference type="Proteomes" id="UP000249390"/>
    </source>
</evidence>
<dbReference type="SMART" id="SM00297">
    <property type="entry name" value="BROMO"/>
    <property type="match status" value="1"/>
</dbReference>
<evidence type="ECO:0000256" key="4">
    <source>
        <dbReference type="PROSITE-ProRule" id="PRU00035"/>
    </source>
</evidence>
<evidence type="ECO:0000256" key="3">
    <source>
        <dbReference type="ARBA" id="ARBA00023163"/>
    </source>
</evidence>
<dbReference type="PROSITE" id="PS51525">
    <property type="entry name" value="NET"/>
    <property type="match status" value="1"/>
</dbReference>
<evidence type="ECO:0000259" key="7">
    <source>
        <dbReference type="PROSITE" id="PS51525"/>
    </source>
</evidence>
<protein>
    <recommendedName>
        <fullName evidence="10">Bromo domain-containing protein</fullName>
    </recommendedName>
</protein>
<dbReference type="InterPro" id="IPR036427">
    <property type="entry name" value="Bromodomain-like_sf"/>
</dbReference>
<feature type="region of interest" description="Disordered" evidence="5">
    <location>
        <begin position="28"/>
        <end position="71"/>
    </location>
</feature>
<keyword evidence="9" id="KW-1185">Reference proteome</keyword>
<dbReference type="PROSITE" id="PS50014">
    <property type="entry name" value="BROMODOMAIN_2"/>
    <property type="match status" value="1"/>
</dbReference>
<dbReference type="Gene3D" id="1.20.1270.220">
    <property type="match status" value="1"/>
</dbReference>
<feature type="compositionally biased region" description="Polar residues" evidence="5">
    <location>
        <begin position="319"/>
        <end position="330"/>
    </location>
</feature>
<evidence type="ECO:0000313" key="8">
    <source>
        <dbReference type="EMBL" id="RAL49436.1"/>
    </source>
</evidence>
<feature type="compositionally biased region" description="Polar residues" evidence="5">
    <location>
        <begin position="121"/>
        <end position="131"/>
    </location>
</feature>
<reference evidence="8 9" key="1">
    <citation type="submission" date="2018-06" db="EMBL/GenBank/DDBJ databases">
        <title>The Genome of Cuscuta australis (Dodder) Provides Insight into the Evolution of Plant Parasitism.</title>
        <authorList>
            <person name="Liu H."/>
        </authorList>
    </citation>
    <scope>NUCLEOTIDE SEQUENCE [LARGE SCALE GENOMIC DNA]</scope>
    <source>
        <strain evidence="9">cv. Yunnan</strain>
        <tissue evidence="8">Vines</tissue>
    </source>
</reference>
<dbReference type="Pfam" id="PF17035">
    <property type="entry name" value="BET"/>
    <property type="match status" value="1"/>
</dbReference>
<evidence type="ECO:0008006" key="10">
    <source>
        <dbReference type="Google" id="ProtNLM"/>
    </source>
</evidence>
<sequence length="543" mass="60677">MADVALRGRDELNWTPICDSAGKFMGKASHSRAHLNPNANSNPKKKQKHLQRPVNGSTHNDDAYSFNQPPKGSNGVSLGGSYLTYNVQSYTKSELVEVRMRLMAELEQVRNLRDRIESGQFSTCTTNPRTQGKSKKLSGNRELSNGYSDMNVGVIRGDIGVVEMENMMKTCRKILAKLMKHRHGWVFNTPVDAEGLGLPDYRQIIKRPMDLGTVKSNLQKNLYPTPVEFAADVRLTFNNALLYNPKTDDVHGWADLLLTRFEELFRPIEDKLSKFEPERRVFQGNDELHSSYLNHISVPEISKKPYATPIPQVFKKQEISQSQTSASTHSVPPPHVHQQSHGMPVPESGSMGKQPKPRAKDLNNKREMTMDEKHKLGFGLQNLPEERMPQLLQIIRKRNEHMAQDGDEIELDIEALDTETLWELDRFVTNCKKAESKTKRQALGDYNSTQNTSNAETDQANLVGKIDSVENPRVVEFGEEDIDIGDDIPASSFAPVEIEKEDVAAVREHDNHSSSSSSDSSSSSGSDSGSSSSSDSDPDDAQS</sequence>
<evidence type="ECO:0000256" key="5">
    <source>
        <dbReference type="SAM" id="MobiDB-lite"/>
    </source>
</evidence>
<keyword evidence="3" id="KW-0804">Transcription</keyword>
<feature type="domain" description="Bromo" evidence="6">
    <location>
        <begin position="179"/>
        <end position="251"/>
    </location>
</feature>
<evidence type="ECO:0000259" key="6">
    <source>
        <dbReference type="PROSITE" id="PS50014"/>
    </source>
</evidence>
<feature type="region of interest" description="Disordered" evidence="5">
    <location>
        <begin position="435"/>
        <end position="462"/>
    </location>
</feature>
<dbReference type="Proteomes" id="UP000249390">
    <property type="component" value="Unassembled WGS sequence"/>
</dbReference>
<dbReference type="AlphaFoldDB" id="A0A328DVV1"/>
<proteinExistence type="predicted"/>
<accession>A0A328DVV1</accession>
<dbReference type="InterPro" id="IPR001487">
    <property type="entry name" value="Bromodomain"/>
</dbReference>
<feature type="compositionally biased region" description="Low complexity" evidence="5">
    <location>
        <begin position="513"/>
        <end position="535"/>
    </location>
</feature>
<feature type="region of interest" description="Disordered" evidence="5">
    <location>
        <begin position="481"/>
        <end position="543"/>
    </location>
</feature>
<evidence type="ECO:0000256" key="2">
    <source>
        <dbReference type="ARBA" id="ARBA00023117"/>
    </source>
</evidence>
<keyword evidence="2 4" id="KW-0103">Bromodomain</keyword>
<name>A0A328DVV1_9ASTE</name>
<feature type="compositionally biased region" description="Polar residues" evidence="5">
    <location>
        <begin position="446"/>
        <end position="460"/>
    </location>
</feature>
<feature type="domain" description="NET" evidence="7">
    <location>
        <begin position="358"/>
        <end position="439"/>
    </location>
</feature>
<dbReference type="Pfam" id="PF00439">
    <property type="entry name" value="Bromodomain"/>
    <property type="match status" value="1"/>
</dbReference>
<comment type="caution">
    <text evidence="8">The sequence shown here is derived from an EMBL/GenBank/DDBJ whole genome shotgun (WGS) entry which is preliminary data.</text>
</comment>
<feature type="compositionally biased region" description="Basic and acidic residues" evidence="5">
    <location>
        <begin position="497"/>
        <end position="512"/>
    </location>
</feature>
<dbReference type="EMBL" id="NQVE01000082">
    <property type="protein sequence ID" value="RAL49436.1"/>
    <property type="molecule type" value="Genomic_DNA"/>
</dbReference>
<dbReference type="InterPro" id="IPR038336">
    <property type="entry name" value="NET_sf"/>
</dbReference>
<organism evidence="8 9">
    <name type="scientific">Cuscuta australis</name>
    <dbReference type="NCBI Taxonomy" id="267555"/>
    <lineage>
        <taxon>Eukaryota</taxon>
        <taxon>Viridiplantae</taxon>
        <taxon>Streptophyta</taxon>
        <taxon>Embryophyta</taxon>
        <taxon>Tracheophyta</taxon>
        <taxon>Spermatophyta</taxon>
        <taxon>Magnoliopsida</taxon>
        <taxon>eudicotyledons</taxon>
        <taxon>Gunneridae</taxon>
        <taxon>Pentapetalae</taxon>
        <taxon>asterids</taxon>
        <taxon>lamiids</taxon>
        <taxon>Solanales</taxon>
        <taxon>Convolvulaceae</taxon>
        <taxon>Cuscuteae</taxon>
        <taxon>Cuscuta</taxon>
        <taxon>Cuscuta subgen. Grammica</taxon>
        <taxon>Cuscuta sect. Cleistogrammica</taxon>
    </lineage>
</organism>
<dbReference type="PRINTS" id="PR00503">
    <property type="entry name" value="BROMODOMAIN"/>
</dbReference>
<keyword evidence="1" id="KW-0805">Transcription regulation</keyword>
<dbReference type="SUPFAM" id="SSF47370">
    <property type="entry name" value="Bromodomain"/>
    <property type="match status" value="1"/>
</dbReference>
<dbReference type="PANTHER" id="PTHR45926">
    <property type="entry name" value="OSJNBA0053K19.4 PROTEIN"/>
    <property type="match status" value="1"/>
</dbReference>